<evidence type="ECO:0000256" key="4">
    <source>
        <dbReference type="ARBA" id="ARBA00022475"/>
    </source>
</evidence>
<keyword evidence="4" id="KW-1003">Cell membrane</keyword>
<dbReference type="InterPro" id="IPR043429">
    <property type="entry name" value="ArtM/GltK/GlnP/TcyL/YhdX-like"/>
</dbReference>
<comment type="similarity">
    <text evidence="2">Belongs to the binding-protein-dependent transport system permease family. HisMQ subfamily.</text>
</comment>
<dbReference type="Proteomes" id="UP001528823">
    <property type="component" value="Unassembled WGS sequence"/>
</dbReference>
<dbReference type="RefSeq" id="WP_274689304.1">
    <property type="nucleotide sequence ID" value="NZ_JAPMOU010000015.1"/>
</dbReference>
<evidence type="ECO:0000256" key="2">
    <source>
        <dbReference type="ARBA" id="ARBA00010072"/>
    </source>
</evidence>
<evidence type="ECO:0000313" key="11">
    <source>
        <dbReference type="EMBL" id="MDE1462954.1"/>
    </source>
</evidence>
<keyword evidence="5 9" id="KW-0812">Transmembrane</keyword>
<evidence type="ECO:0000256" key="7">
    <source>
        <dbReference type="ARBA" id="ARBA00022989"/>
    </source>
</evidence>
<feature type="transmembrane region" description="Helical" evidence="9">
    <location>
        <begin position="88"/>
        <end position="106"/>
    </location>
</feature>
<organism evidence="11 12">
    <name type="scientific">Spartinivicinus poritis</name>
    <dbReference type="NCBI Taxonomy" id="2994640"/>
    <lineage>
        <taxon>Bacteria</taxon>
        <taxon>Pseudomonadati</taxon>
        <taxon>Pseudomonadota</taxon>
        <taxon>Gammaproteobacteria</taxon>
        <taxon>Oceanospirillales</taxon>
        <taxon>Zooshikellaceae</taxon>
        <taxon>Spartinivicinus</taxon>
    </lineage>
</organism>
<evidence type="ECO:0000256" key="5">
    <source>
        <dbReference type="ARBA" id="ARBA00022692"/>
    </source>
</evidence>
<dbReference type="InterPro" id="IPR010065">
    <property type="entry name" value="AA_ABC_transptr_permease_3TM"/>
</dbReference>
<dbReference type="CDD" id="cd06261">
    <property type="entry name" value="TM_PBP2"/>
    <property type="match status" value="1"/>
</dbReference>
<comment type="subcellular location">
    <subcellularLocation>
        <location evidence="1">Cell inner membrane</location>
        <topology evidence="1">Multi-pass membrane protein</topology>
    </subcellularLocation>
    <subcellularLocation>
        <location evidence="9">Cell membrane</location>
        <topology evidence="9">Multi-pass membrane protein</topology>
    </subcellularLocation>
</comment>
<evidence type="ECO:0000256" key="9">
    <source>
        <dbReference type="RuleBase" id="RU363032"/>
    </source>
</evidence>
<evidence type="ECO:0000256" key="3">
    <source>
        <dbReference type="ARBA" id="ARBA00022448"/>
    </source>
</evidence>
<evidence type="ECO:0000313" key="12">
    <source>
        <dbReference type="Proteomes" id="UP001528823"/>
    </source>
</evidence>
<keyword evidence="3 9" id="KW-0813">Transport</keyword>
<gene>
    <name evidence="11" type="ORF">ORQ98_13340</name>
</gene>
<dbReference type="InterPro" id="IPR035906">
    <property type="entry name" value="MetI-like_sf"/>
</dbReference>
<dbReference type="Pfam" id="PF00528">
    <property type="entry name" value="BPD_transp_1"/>
    <property type="match status" value="1"/>
</dbReference>
<keyword evidence="8 9" id="KW-0472">Membrane</keyword>
<feature type="transmembrane region" description="Helical" evidence="9">
    <location>
        <begin position="187"/>
        <end position="206"/>
    </location>
</feature>
<dbReference type="SUPFAM" id="SSF161098">
    <property type="entry name" value="MetI-like"/>
    <property type="match status" value="1"/>
</dbReference>
<evidence type="ECO:0000256" key="1">
    <source>
        <dbReference type="ARBA" id="ARBA00004429"/>
    </source>
</evidence>
<dbReference type="PANTHER" id="PTHR30614:SF0">
    <property type="entry name" value="L-CYSTINE TRANSPORT SYSTEM PERMEASE PROTEIN TCYL"/>
    <property type="match status" value="1"/>
</dbReference>
<dbReference type="PROSITE" id="PS50928">
    <property type="entry name" value="ABC_TM1"/>
    <property type="match status" value="1"/>
</dbReference>
<feature type="domain" description="ABC transmembrane type-1" evidence="10">
    <location>
        <begin position="19"/>
        <end position="206"/>
    </location>
</feature>
<proteinExistence type="inferred from homology"/>
<protein>
    <submittedName>
        <fullName evidence="11">Amino acid ABC transporter permease</fullName>
    </submittedName>
</protein>
<dbReference type="InterPro" id="IPR000515">
    <property type="entry name" value="MetI-like"/>
</dbReference>
<evidence type="ECO:0000256" key="8">
    <source>
        <dbReference type="ARBA" id="ARBA00023136"/>
    </source>
</evidence>
<dbReference type="PANTHER" id="PTHR30614">
    <property type="entry name" value="MEMBRANE COMPONENT OF AMINO ACID ABC TRANSPORTER"/>
    <property type="match status" value="1"/>
</dbReference>
<feature type="transmembrane region" description="Helical" evidence="9">
    <location>
        <begin position="21"/>
        <end position="43"/>
    </location>
</feature>
<dbReference type="NCBIfam" id="TIGR01726">
    <property type="entry name" value="HEQRo_perm_3TM"/>
    <property type="match status" value="1"/>
</dbReference>
<dbReference type="EMBL" id="JAPMOU010000015">
    <property type="protein sequence ID" value="MDE1462954.1"/>
    <property type="molecule type" value="Genomic_DNA"/>
</dbReference>
<keyword evidence="7 9" id="KW-1133">Transmembrane helix</keyword>
<keyword evidence="12" id="KW-1185">Reference proteome</keyword>
<evidence type="ECO:0000256" key="6">
    <source>
        <dbReference type="ARBA" id="ARBA00022970"/>
    </source>
</evidence>
<reference evidence="11 12" key="1">
    <citation type="submission" date="2022-11" db="EMBL/GenBank/DDBJ databases">
        <title>Spartinivicinus poritis sp. nov., isolated from scleractinian coral Porites lutea.</title>
        <authorList>
            <person name="Zhang G."/>
            <person name="Cai L."/>
            <person name="Wei Q."/>
        </authorList>
    </citation>
    <scope>NUCLEOTIDE SEQUENCE [LARGE SCALE GENOMIC DNA]</scope>
    <source>
        <strain evidence="11 12">A2-2</strain>
    </source>
</reference>
<name>A0ABT5U9C1_9GAMM</name>
<comment type="caution">
    <text evidence="11">The sequence shown here is derived from an EMBL/GenBank/DDBJ whole genome shotgun (WGS) entry which is preliminary data.</text>
</comment>
<sequence length="220" mass="24200">MNFDFHYLYDRLPVILNALDITLGMSIIAVLLSLGVGIVLALIKVFQLKGLTQLADFYISFFRGTPLLVQLFLLYYGLPQLVPAADMSGFAAAVIGLGLHFAAYMAESIRAAILSVENAQREAALSIGMTELQAMCRIILPQATRIATPPLMNNFIDLLKSTSLAFTLGVADIMAKAKLEAASSFKYFESFVLVALVYWLIVVLLTRCQQALENHLNKAY</sequence>
<keyword evidence="6" id="KW-0029">Amino-acid transport</keyword>
<dbReference type="Gene3D" id="1.10.3720.10">
    <property type="entry name" value="MetI-like"/>
    <property type="match status" value="1"/>
</dbReference>
<evidence type="ECO:0000259" key="10">
    <source>
        <dbReference type="PROSITE" id="PS50928"/>
    </source>
</evidence>
<accession>A0ABT5U9C1</accession>
<feature type="transmembrane region" description="Helical" evidence="9">
    <location>
        <begin position="55"/>
        <end position="76"/>
    </location>
</feature>